<dbReference type="KEGG" id="sxn:IAG42_22950"/>
<gene>
    <name evidence="2" type="ORF">IAG42_22950</name>
</gene>
<dbReference type="InterPro" id="IPR057702">
    <property type="entry name" value="DUF7942"/>
</dbReference>
<keyword evidence="3" id="KW-1185">Reference proteome</keyword>
<feature type="transmembrane region" description="Helical" evidence="1">
    <location>
        <begin position="45"/>
        <end position="66"/>
    </location>
</feature>
<feature type="transmembrane region" description="Helical" evidence="1">
    <location>
        <begin position="72"/>
        <end position="97"/>
    </location>
</feature>
<dbReference type="NCBIfam" id="NF046119">
    <property type="entry name" value="memb_SCO4225"/>
    <property type="match status" value="1"/>
</dbReference>
<dbReference type="AlphaFoldDB" id="A0A7H1BBP6"/>
<protein>
    <submittedName>
        <fullName evidence="2">Uncharacterized protein</fullName>
    </submittedName>
</protein>
<dbReference type="Pfam" id="PF25637">
    <property type="entry name" value="DUF7942"/>
    <property type="match status" value="1"/>
</dbReference>
<name>A0A7H1BBP6_9ACTN</name>
<evidence type="ECO:0000313" key="2">
    <source>
        <dbReference type="EMBL" id="QNS06151.1"/>
    </source>
</evidence>
<evidence type="ECO:0000256" key="1">
    <source>
        <dbReference type="SAM" id="Phobius"/>
    </source>
</evidence>
<reference evidence="2 3" key="1">
    <citation type="submission" date="2020-09" db="EMBL/GenBank/DDBJ databases">
        <title>A novel species.</title>
        <authorList>
            <person name="Gao J."/>
        </authorList>
    </citation>
    <scope>NUCLEOTIDE SEQUENCE [LARGE SCALE GENOMIC DNA]</scope>
    <source>
        <strain evidence="2 3">CRXT-Y-14</strain>
    </source>
</reference>
<evidence type="ECO:0000313" key="3">
    <source>
        <dbReference type="Proteomes" id="UP000516428"/>
    </source>
</evidence>
<feature type="transmembrane region" description="Helical" evidence="1">
    <location>
        <begin position="12"/>
        <end position="33"/>
    </location>
</feature>
<dbReference type="RefSeq" id="WP_188338835.1">
    <property type="nucleotide sequence ID" value="NZ_CP061281.1"/>
</dbReference>
<organism evidence="2 3">
    <name type="scientific">Streptomyces xanthii</name>
    <dbReference type="NCBI Taxonomy" id="2768069"/>
    <lineage>
        <taxon>Bacteria</taxon>
        <taxon>Bacillati</taxon>
        <taxon>Actinomycetota</taxon>
        <taxon>Actinomycetes</taxon>
        <taxon>Kitasatosporales</taxon>
        <taxon>Streptomycetaceae</taxon>
        <taxon>Streptomyces</taxon>
    </lineage>
</organism>
<accession>A0A7H1BBP6</accession>
<keyword evidence="1" id="KW-1133">Transmembrane helix</keyword>
<keyword evidence="1" id="KW-0472">Membrane</keyword>
<dbReference type="EMBL" id="CP061281">
    <property type="protein sequence ID" value="QNS06151.1"/>
    <property type="molecule type" value="Genomic_DNA"/>
</dbReference>
<dbReference type="Proteomes" id="UP000516428">
    <property type="component" value="Chromosome"/>
</dbReference>
<sequence>MSIRHTLVRRTFANPLSAAYLGLVGSAVAFEVIAATVSDPGIVGVWPFLFTAPTSLGAAGGVGAVWGIDAPYWLLGAGVAASALLQSFALGTTLDLFRTRHH</sequence>
<proteinExistence type="predicted"/>
<keyword evidence="1" id="KW-0812">Transmembrane</keyword>